<feature type="compositionally biased region" description="Low complexity" evidence="7">
    <location>
        <begin position="115"/>
        <end position="129"/>
    </location>
</feature>
<feature type="binding site" evidence="4">
    <location>
        <begin position="197"/>
        <end position="201"/>
    </location>
    <ligand>
        <name>AMP</name>
        <dbReference type="ChEBI" id="CHEBI:456215"/>
    </ligand>
</feature>
<dbReference type="InterPro" id="IPR023174">
    <property type="entry name" value="PDEase_CS"/>
</dbReference>
<feature type="binding site" evidence="5">
    <location>
        <position position="239"/>
    </location>
    <ligand>
        <name>Zn(2+)</name>
        <dbReference type="ChEBI" id="CHEBI:29105"/>
        <label>1</label>
    </ligand>
</feature>
<dbReference type="STRING" id="578462.A0A0L0RYC0"/>
<evidence type="ECO:0000256" key="4">
    <source>
        <dbReference type="PIRSR" id="PIRSR623088-2"/>
    </source>
</evidence>
<proteinExistence type="inferred from homology"/>
<feature type="active site" description="Proton donor" evidence="3">
    <location>
        <position position="197"/>
    </location>
</feature>
<dbReference type="SUPFAM" id="SSF109604">
    <property type="entry name" value="HD-domain/PDEase-like"/>
    <property type="match status" value="1"/>
</dbReference>
<feature type="region of interest" description="Disordered" evidence="7">
    <location>
        <begin position="94"/>
        <end position="150"/>
    </location>
</feature>
<name>A0A0L0RYC0_ALLM3</name>
<evidence type="ECO:0000256" key="5">
    <source>
        <dbReference type="PIRSR" id="PIRSR623088-3"/>
    </source>
</evidence>
<evidence type="ECO:0000256" key="2">
    <source>
        <dbReference type="ARBA" id="ARBA00022801"/>
    </source>
</evidence>
<feature type="binding site" evidence="4">
    <location>
        <position position="346"/>
    </location>
    <ligand>
        <name>AMP</name>
        <dbReference type="ChEBI" id="CHEBI:456215"/>
    </ligand>
</feature>
<comment type="cofactor">
    <cofactor evidence="6">
        <name>a divalent metal cation</name>
        <dbReference type="ChEBI" id="CHEBI:60240"/>
    </cofactor>
    <text evidence="6">Binds 2 divalent metal cations per subunit. Site 1 may preferentially bind zinc ions, while site 2 has a preference for magnesium and/or manganese ions.</text>
</comment>
<dbReference type="GO" id="GO:0046872">
    <property type="term" value="F:metal ion binding"/>
    <property type="evidence" value="ECO:0007669"/>
    <property type="project" value="UniProtKB-KW"/>
</dbReference>
<evidence type="ECO:0000259" key="8">
    <source>
        <dbReference type="PROSITE" id="PS51845"/>
    </source>
</evidence>
<feature type="binding site" evidence="5">
    <location>
        <position position="240"/>
    </location>
    <ligand>
        <name>Zn(2+)</name>
        <dbReference type="ChEBI" id="CHEBI:29105"/>
        <label>2</label>
    </ligand>
</feature>
<comment type="similarity">
    <text evidence="6">Belongs to the cyclic nucleotide phosphodiesterase family.</text>
</comment>
<reference evidence="10" key="2">
    <citation type="submission" date="2009-11" db="EMBL/GenBank/DDBJ databases">
        <title>The Genome Sequence of Allomyces macrogynus strain ATCC 38327.</title>
        <authorList>
            <consortium name="The Broad Institute Genome Sequencing Platform"/>
            <person name="Russ C."/>
            <person name="Cuomo C."/>
            <person name="Shea T."/>
            <person name="Young S.K."/>
            <person name="Zeng Q."/>
            <person name="Koehrsen M."/>
            <person name="Haas B."/>
            <person name="Borodovsky M."/>
            <person name="Guigo R."/>
            <person name="Alvarado L."/>
            <person name="Berlin A."/>
            <person name="Borenstein D."/>
            <person name="Chen Z."/>
            <person name="Engels R."/>
            <person name="Freedman E."/>
            <person name="Gellesch M."/>
            <person name="Goldberg J."/>
            <person name="Griggs A."/>
            <person name="Gujja S."/>
            <person name="Heiman D."/>
            <person name="Hepburn T."/>
            <person name="Howarth C."/>
            <person name="Jen D."/>
            <person name="Larson L."/>
            <person name="Lewis B."/>
            <person name="Mehta T."/>
            <person name="Park D."/>
            <person name="Pearson M."/>
            <person name="Roberts A."/>
            <person name="Saif S."/>
            <person name="Shenoy N."/>
            <person name="Sisk P."/>
            <person name="Stolte C."/>
            <person name="Sykes S."/>
            <person name="Walk T."/>
            <person name="White J."/>
            <person name="Yandava C."/>
            <person name="Burger G."/>
            <person name="Gray M.W."/>
            <person name="Holland P.W.H."/>
            <person name="King N."/>
            <person name="Lang F.B.F."/>
            <person name="Roger A.J."/>
            <person name="Ruiz-Trillo I."/>
            <person name="Lander E."/>
            <person name="Nusbaum C."/>
        </authorList>
    </citation>
    <scope>NUCLEOTIDE SEQUENCE [LARGE SCALE GENOMIC DNA]</scope>
    <source>
        <strain evidence="10">ATCC 38327</strain>
    </source>
</reference>
<dbReference type="CDD" id="cd00077">
    <property type="entry name" value="HDc"/>
    <property type="match status" value="1"/>
</dbReference>
<dbReference type="InterPro" id="IPR036971">
    <property type="entry name" value="PDEase_catalytic_dom_sf"/>
</dbReference>
<dbReference type="EMBL" id="GG745328">
    <property type="protein sequence ID" value="KNE55041.1"/>
    <property type="molecule type" value="Genomic_DNA"/>
</dbReference>
<feature type="binding site" evidence="5">
    <location>
        <position position="201"/>
    </location>
    <ligand>
        <name>Zn(2+)</name>
        <dbReference type="ChEBI" id="CHEBI:29105"/>
        <label>1</label>
    </ligand>
</feature>
<dbReference type="eggNOG" id="KOG3689">
    <property type="taxonomic scope" value="Eukaryota"/>
</dbReference>
<accession>A0A0L0RYC0</accession>
<dbReference type="VEuPathDB" id="FungiDB:AMAG_00979"/>
<dbReference type="InterPro" id="IPR002073">
    <property type="entry name" value="PDEase_catalytic_dom"/>
</dbReference>
<dbReference type="PROSITE" id="PS51845">
    <property type="entry name" value="PDEASE_I_2"/>
    <property type="match status" value="1"/>
</dbReference>
<keyword evidence="2 6" id="KW-0378">Hydrolase</keyword>
<feature type="domain" description="PDEase" evidence="8">
    <location>
        <begin position="121"/>
        <end position="436"/>
    </location>
</feature>
<dbReference type="PANTHER" id="PTHR11347">
    <property type="entry name" value="CYCLIC NUCLEOTIDE PHOSPHODIESTERASE"/>
    <property type="match status" value="1"/>
</dbReference>
<dbReference type="OrthoDB" id="546632at2759"/>
<feature type="binding site" evidence="4">
    <location>
        <position position="240"/>
    </location>
    <ligand>
        <name>AMP</name>
        <dbReference type="ChEBI" id="CHEBI:456215"/>
    </ligand>
</feature>
<feature type="binding site" evidence="5">
    <location>
        <position position="240"/>
    </location>
    <ligand>
        <name>Zn(2+)</name>
        <dbReference type="ChEBI" id="CHEBI:29105"/>
        <label>1</label>
    </ligand>
</feature>
<evidence type="ECO:0000256" key="1">
    <source>
        <dbReference type="ARBA" id="ARBA00022723"/>
    </source>
</evidence>
<feature type="region of interest" description="Disordered" evidence="7">
    <location>
        <begin position="1"/>
        <end position="25"/>
    </location>
</feature>
<evidence type="ECO:0000313" key="9">
    <source>
        <dbReference type="EMBL" id="KNE55041.1"/>
    </source>
</evidence>
<sequence length="445" mass="47489">MTRRDPAPASSSSPAMPVQHSTPAAAAALAVPKPAPAPAIHEETVATYKITLRMLDRAAAATADSTKRVRIVSGDNDGYYDRICTLLPSATRPRSPTYADVLRSTATSPKRARADPSTAATAAAPVPRAHSPPPPRGRAKLGDPHFSIPRDLPDAQDQDLAVVWLLEQAGAVEYAARDVWLTFVASVRANYNLPAFHSFTHAVSVTHALYALMRAAGLLGEEGMHRRDAVASMMAALCHDVDHEGLSNVYHAAKDTALAAMYNGVCPMENHHAAVTSALLQSRVSPLHALDPATAKSLRTTITSIILATDMGKHDHLLASASTASPWPACRESPLVLQQVLMKCADLSNELQDPSAAAIWASALMTELNGEQAALDRAPIAADDVAIARGQVGFLNVKVVPTYRALARLVGVAAVRPFMDRLEAARERYQRTVEDADGEKMDEGH</sequence>
<feature type="binding site" evidence="4">
    <location>
        <position position="391"/>
    </location>
    <ligand>
        <name>AMP</name>
        <dbReference type="ChEBI" id="CHEBI:456215"/>
    </ligand>
</feature>
<evidence type="ECO:0000256" key="3">
    <source>
        <dbReference type="PIRSR" id="PIRSR623088-1"/>
    </source>
</evidence>
<dbReference type="PRINTS" id="PR00387">
    <property type="entry name" value="PDIESTERASE1"/>
</dbReference>
<organism evidence="9 10">
    <name type="scientific">Allomyces macrogynus (strain ATCC 38327)</name>
    <name type="common">Allomyces javanicus var. macrogynus</name>
    <dbReference type="NCBI Taxonomy" id="578462"/>
    <lineage>
        <taxon>Eukaryota</taxon>
        <taxon>Fungi</taxon>
        <taxon>Fungi incertae sedis</taxon>
        <taxon>Blastocladiomycota</taxon>
        <taxon>Blastocladiomycetes</taxon>
        <taxon>Blastocladiales</taxon>
        <taxon>Blastocladiaceae</taxon>
        <taxon>Allomyces</taxon>
    </lineage>
</organism>
<protein>
    <recommendedName>
        <fullName evidence="6">Phosphodiesterase</fullName>
        <ecNumber evidence="6">3.1.4.-</ecNumber>
    </recommendedName>
</protein>
<dbReference type="GO" id="GO:0007165">
    <property type="term" value="P:signal transduction"/>
    <property type="evidence" value="ECO:0007669"/>
    <property type="project" value="InterPro"/>
</dbReference>
<dbReference type="GO" id="GO:0004114">
    <property type="term" value="F:3',5'-cyclic-nucleotide phosphodiesterase activity"/>
    <property type="evidence" value="ECO:0007669"/>
    <property type="project" value="InterPro"/>
</dbReference>
<keyword evidence="10" id="KW-1185">Reference proteome</keyword>
<gene>
    <name evidence="9" type="ORF">AMAG_00979</name>
</gene>
<keyword evidence="1 5" id="KW-0479">Metal-binding</keyword>
<dbReference type="InterPro" id="IPR023088">
    <property type="entry name" value="PDEase"/>
</dbReference>
<reference evidence="9 10" key="1">
    <citation type="submission" date="2009-11" db="EMBL/GenBank/DDBJ databases">
        <title>Annotation of Allomyces macrogynus ATCC 38327.</title>
        <authorList>
            <consortium name="The Broad Institute Genome Sequencing Platform"/>
            <person name="Russ C."/>
            <person name="Cuomo C."/>
            <person name="Burger G."/>
            <person name="Gray M.W."/>
            <person name="Holland P.W.H."/>
            <person name="King N."/>
            <person name="Lang F.B.F."/>
            <person name="Roger A.J."/>
            <person name="Ruiz-Trillo I."/>
            <person name="Young S.K."/>
            <person name="Zeng Q."/>
            <person name="Gargeya S."/>
            <person name="Fitzgerald M."/>
            <person name="Haas B."/>
            <person name="Abouelleil A."/>
            <person name="Alvarado L."/>
            <person name="Arachchi H.M."/>
            <person name="Berlin A."/>
            <person name="Chapman S.B."/>
            <person name="Gearin G."/>
            <person name="Goldberg J."/>
            <person name="Griggs A."/>
            <person name="Gujja S."/>
            <person name="Hansen M."/>
            <person name="Heiman D."/>
            <person name="Howarth C."/>
            <person name="Larimer J."/>
            <person name="Lui A."/>
            <person name="MacDonald P.J.P."/>
            <person name="McCowen C."/>
            <person name="Montmayeur A."/>
            <person name="Murphy C."/>
            <person name="Neiman D."/>
            <person name="Pearson M."/>
            <person name="Priest M."/>
            <person name="Roberts A."/>
            <person name="Saif S."/>
            <person name="Shea T."/>
            <person name="Sisk P."/>
            <person name="Stolte C."/>
            <person name="Sykes S."/>
            <person name="Wortman J."/>
            <person name="Nusbaum C."/>
            <person name="Birren B."/>
        </authorList>
    </citation>
    <scope>NUCLEOTIDE SEQUENCE [LARGE SCALE GENOMIC DNA]</scope>
    <source>
        <strain evidence="9 10">ATCC 38327</strain>
    </source>
</reference>
<evidence type="ECO:0000313" key="10">
    <source>
        <dbReference type="Proteomes" id="UP000054350"/>
    </source>
</evidence>
<dbReference type="AlphaFoldDB" id="A0A0L0RYC0"/>
<dbReference type="PROSITE" id="PS00126">
    <property type="entry name" value="PDEASE_I_1"/>
    <property type="match status" value="1"/>
</dbReference>
<evidence type="ECO:0000256" key="7">
    <source>
        <dbReference type="SAM" id="MobiDB-lite"/>
    </source>
</evidence>
<evidence type="ECO:0000256" key="6">
    <source>
        <dbReference type="RuleBase" id="RU363067"/>
    </source>
</evidence>
<dbReference type="Proteomes" id="UP000054350">
    <property type="component" value="Unassembled WGS sequence"/>
</dbReference>
<dbReference type="Pfam" id="PF00233">
    <property type="entry name" value="PDEase_I"/>
    <property type="match status" value="1"/>
</dbReference>
<feature type="binding site" evidence="5">
    <location>
        <position position="346"/>
    </location>
    <ligand>
        <name>Zn(2+)</name>
        <dbReference type="ChEBI" id="CHEBI:29105"/>
        <label>1</label>
    </ligand>
</feature>
<dbReference type="InterPro" id="IPR003607">
    <property type="entry name" value="HD/PDEase_dom"/>
</dbReference>
<dbReference type="EC" id="3.1.4.-" evidence="6"/>
<dbReference type="Gene3D" id="1.10.1300.10">
    <property type="entry name" value="3'5'-cyclic nucleotide phosphodiesterase, catalytic domain"/>
    <property type="match status" value="1"/>
</dbReference>